<dbReference type="AlphaFoldDB" id="A0A9D5HZV6"/>
<dbReference type="Gene3D" id="2.40.50.140">
    <property type="entry name" value="Nucleic acid-binding proteins"/>
    <property type="match status" value="1"/>
</dbReference>
<dbReference type="PIRSF" id="PIRSF002070">
    <property type="entry name" value="SSB"/>
    <property type="match status" value="1"/>
</dbReference>
<accession>A0A9D5HZV6</accession>
<comment type="subunit">
    <text evidence="2">Homotetramer.</text>
</comment>
<feature type="short sequence motif" description="Important for interaction with partner proteins" evidence="2">
    <location>
        <begin position="132"/>
        <end position="137"/>
    </location>
</feature>
<keyword evidence="2" id="KW-0233">DNA recombination</keyword>
<dbReference type="Pfam" id="PF00436">
    <property type="entry name" value="SSB"/>
    <property type="match status" value="1"/>
</dbReference>
<evidence type="ECO:0000256" key="2">
    <source>
        <dbReference type="HAMAP-Rule" id="MF_00984"/>
    </source>
</evidence>
<keyword evidence="1 2" id="KW-0238">DNA-binding</keyword>
<dbReference type="GO" id="GO:0006260">
    <property type="term" value="P:DNA replication"/>
    <property type="evidence" value="ECO:0007669"/>
    <property type="project" value="UniProtKB-UniRule"/>
</dbReference>
<dbReference type="InterPro" id="IPR012340">
    <property type="entry name" value="NA-bd_OB-fold"/>
</dbReference>
<dbReference type="GO" id="GO:0009295">
    <property type="term" value="C:nucleoid"/>
    <property type="evidence" value="ECO:0007669"/>
    <property type="project" value="TreeGrafter"/>
</dbReference>
<keyword evidence="2" id="KW-0227">DNA damage</keyword>
<comment type="function">
    <text evidence="2">Plays an important role in DNA replication, recombination and repair. Binds to ssDNA and to an array of partner proteins to recruit them to their sites of action during DNA metabolism.</text>
</comment>
<dbReference type="GO" id="GO:0006310">
    <property type="term" value="P:DNA recombination"/>
    <property type="evidence" value="ECO:0007669"/>
    <property type="project" value="UniProtKB-UniRule"/>
</dbReference>
<dbReference type="GO" id="GO:0006281">
    <property type="term" value="P:DNA repair"/>
    <property type="evidence" value="ECO:0007669"/>
    <property type="project" value="UniProtKB-UniRule"/>
</dbReference>
<protein>
    <recommendedName>
        <fullName evidence="2 3">Single-stranded DNA-binding protein</fullName>
        <shortName evidence="2">SSB</shortName>
    </recommendedName>
</protein>
<evidence type="ECO:0000313" key="6">
    <source>
        <dbReference type="Proteomes" id="UP000051061"/>
    </source>
</evidence>
<comment type="caution">
    <text evidence="2">Lacks conserved residue(s) required for the propagation of feature annotation.</text>
</comment>
<organism evidence="5 6">
    <name type="scientific">Alkalicoccobacillus plakortidis</name>
    <dbReference type="NCBI Taxonomy" id="444060"/>
    <lineage>
        <taxon>Bacteria</taxon>
        <taxon>Bacillati</taxon>
        <taxon>Bacillota</taxon>
        <taxon>Bacilli</taxon>
        <taxon>Bacillales</taxon>
        <taxon>Bacillaceae</taxon>
        <taxon>Alkalicoccobacillus</taxon>
    </lineage>
</organism>
<sequence length="137" mass="15095">MINSVALTGRLTKDVDLRYSPQGVAVGRFTLAVTRSYDREKSDFIQIICFKKTAESVANHMRKGSLVGVSGRVQTSSWEKDGQRHFKTEVAAEQITFLESRNSQGGGNNTNNNSGNYNNDPFANDGSLDISDDDLPF</sequence>
<keyword evidence="2" id="KW-0235">DNA replication</keyword>
<dbReference type="PROSITE" id="PS50935">
    <property type="entry name" value="SSB"/>
    <property type="match status" value="1"/>
</dbReference>
<dbReference type="Proteomes" id="UP000051061">
    <property type="component" value="Unassembled WGS sequence"/>
</dbReference>
<dbReference type="InterPro" id="IPR000424">
    <property type="entry name" value="Primosome_PriB/ssb"/>
</dbReference>
<dbReference type="HAMAP" id="MF_00984">
    <property type="entry name" value="SSB"/>
    <property type="match status" value="1"/>
</dbReference>
<feature type="compositionally biased region" description="Low complexity" evidence="4">
    <location>
        <begin position="109"/>
        <end position="119"/>
    </location>
</feature>
<dbReference type="CDD" id="cd04496">
    <property type="entry name" value="SSB_OBF"/>
    <property type="match status" value="1"/>
</dbReference>
<proteinExistence type="inferred from homology"/>
<feature type="region of interest" description="Disordered" evidence="4">
    <location>
        <begin position="98"/>
        <end position="137"/>
    </location>
</feature>
<keyword evidence="2" id="KW-0234">DNA repair</keyword>
<keyword evidence="6" id="KW-1185">Reference proteome</keyword>
<evidence type="ECO:0000256" key="3">
    <source>
        <dbReference type="PIRNR" id="PIRNR002070"/>
    </source>
</evidence>
<reference evidence="5 6" key="1">
    <citation type="submission" date="2015-09" db="EMBL/GenBank/DDBJ databases">
        <title>Genome sequencing project for genomic taxonomy and phylogenomics of Bacillus-like bacteria.</title>
        <authorList>
            <person name="Liu B."/>
            <person name="Wang J."/>
            <person name="Zhu Y."/>
            <person name="Liu G."/>
            <person name="Chen Q."/>
            <person name="Chen Z."/>
            <person name="Lan J."/>
            <person name="Che J."/>
            <person name="Ge C."/>
            <person name="Shi H."/>
            <person name="Pan Z."/>
            <person name="Liu X."/>
        </authorList>
    </citation>
    <scope>NUCLEOTIDE SEQUENCE [LARGE SCALE GENOMIC DNA]</scope>
    <source>
        <strain evidence="5 6">DSM 19153</strain>
    </source>
</reference>
<evidence type="ECO:0000313" key="5">
    <source>
        <dbReference type="EMBL" id="KQL55951.1"/>
    </source>
</evidence>
<evidence type="ECO:0000256" key="4">
    <source>
        <dbReference type="SAM" id="MobiDB-lite"/>
    </source>
</evidence>
<gene>
    <name evidence="5" type="ORF">AN965_16920</name>
</gene>
<evidence type="ECO:0000256" key="1">
    <source>
        <dbReference type="ARBA" id="ARBA00023125"/>
    </source>
</evidence>
<dbReference type="NCBIfam" id="TIGR00621">
    <property type="entry name" value="ssb"/>
    <property type="match status" value="1"/>
</dbReference>
<dbReference type="GO" id="GO:0003697">
    <property type="term" value="F:single-stranded DNA binding"/>
    <property type="evidence" value="ECO:0007669"/>
    <property type="project" value="UniProtKB-UniRule"/>
</dbReference>
<dbReference type="SUPFAM" id="SSF50249">
    <property type="entry name" value="Nucleic acid-binding proteins"/>
    <property type="match status" value="1"/>
</dbReference>
<dbReference type="PANTHER" id="PTHR10302">
    <property type="entry name" value="SINGLE-STRANDED DNA-BINDING PROTEIN"/>
    <property type="match status" value="1"/>
</dbReference>
<dbReference type="EMBL" id="LJJD01000036">
    <property type="protein sequence ID" value="KQL55951.1"/>
    <property type="molecule type" value="Genomic_DNA"/>
</dbReference>
<dbReference type="InterPro" id="IPR011344">
    <property type="entry name" value="ssDNA-bd"/>
</dbReference>
<comment type="caution">
    <text evidence="5">The sequence shown here is derived from an EMBL/GenBank/DDBJ whole genome shotgun (WGS) entry which is preliminary data.</text>
</comment>
<name>A0A9D5HZV6_9BACI</name>
<dbReference type="PANTHER" id="PTHR10302:SF27">
    <property type="entry name" value="SINGLE-STRANDED DNA-BINDING PROTEIN"/>
    <property type="match status" value="1"/>
</dbReference>